<feature type="active site" description="Tele-AMP-histidine intermediate" evidence="1">
    <location>
        <position position="100"/>
    </location>
</feature>
<dbReference type="PANTHER" id="PTHR46648">
    <property type="entry name" value="HIT FAMILY PROTEIN 1"/>
    <property type="match status" value="1"/>
</dbReference>
<dbReference type="InterPro" id="IPR011146">
    <property type="entry name" value="HIT-like"/>
</dbReference>
<dbReference type="Gene3D" id="3.30.428.10">
    <property type="entry name" value="HIT-like"/>
    <property type="match status" value="1"/>
</dbReference>
<dbReference type="PROSITE" id="PS51084">
    <property type="entry name" value="HIT_2"/>
    <property type="match status" value="1"/>
</dbReference>
<dbReference type="InterPro" id="IPR001310">
    <property type="entry name" value="Histidine_triad_HIT"/>
</dbReference>
<evidence type="ECO:0000313" key="6">
    <source>
        <dbReference type="Proteomes" id="UP000613580"/>
    </source>
</evidence>
<name>A0A8H6T4S3_MYCCL</name>
<proteinExistence type="predicted"/>
<dbReference type="PROSITE" id="PS00892">
    <property type="entry name" value="HIT_1"/>
    <property type="match status" value="1"/>
</dbReference>
<dbReference type="GO" id="GO:0009117">
    <property type="term" value="P:nucleotide metabolic process"/>
    <property type="evidence" value="ECO:0007669"/>
    <property type="project" value="TreeGrafter"/>
</dbReference>
<dbReference type="Pfam" id="PF01230">
    <property type="entry name" value="HIT"/>
    <property type="match status" value="1"/>
</dbReference>
<dbReference type="OrthoDB" id="672793at2759"/>
<feature type="short sequence motif" description="Histidine triad motif" evidence="2 3">
    <location>
        <begin position="98"/>
        <end position="102"/>
    </location>
</feature>
<dbReference type="PRINTS" id="PR00332">
    <property type="entry name" value="HISTRIAD"/>
</dbReference>
<evidence type="ECO:0000313" key="5">
    <source>
        <dbReference type="EMBL" id="KAF7310845.1"/>
    </source>
</evidence>
<dbReference type="AlphaFoldDB" id="A0A8H6T4S3"/>
<evidence type="ECO:0000256" key="3">
    <source>
        <dbReference type="PROSITE-ProRule" id="PRU00464"/>
    </source>
</evidence>
<comment type="caution">
    <text evidence="5">The sequence shown here is derived from an EMBL/GenBank/DDBJ whole genome shotgun (WGS) entry which is preliminary data.</text>
</comment>
<gene>
    <name evidence="5" type="ORF">HMN09_00627500</name>
</gene>
<dbReference type="PANTHER" id="PTHR46648:SF1">
    <property type="entry name" value="ADENOSINE 5'-MONOPHOSPHORAMIDASE HNT1"/>
    <property type="match status" value="1"/>
</dbReference>
<dbReference type="SUPFAM" id="SSF54197">
    <property type="entry name" value="HIT-like"/>
    <property type="match status" value="1"/>
</dbReference>
<protein>
    <submittedName>
        <fullName evidence="5">HIT domain protein</fullName>
    </submittedName>
</protein>
<organism evidence="5 6">
    <name type="scientific">Mycena chlorophos</name>
    <name type="common">Agaric fungus</name>
    <name type="synonym">Agaricus chlorophos</name>
    <dbReference type="NCBI Taxonomy" id="658473"/>
    <lineage>
        <taxon>Eukaryota</taxon>
        <taxon>Fungi</taxon>
        <taxon>Dikarya</taxon>
        <taxon>Basidiomycota</taxon>
        <taxon>Agaricomycotina</taxon>
        <taxon>Agaricomycetes</taxon>
        <taxon>Agaricomycetidae</taxon>
        <taxon>Agaricales</taxon>
        <taxon>Marasmiineae</taxon>
        <taxon>Mycenaceae</taxon>
        <taxon>Mycena</taxon>
    </lineage>
</organism>
<sequence>MAANEDAKCLFCGIIKGIVPSHKVLETERSVAFLDIMPFSEGHTLVVPKYHSETLETLPDEYLAEIGPLLKKAAKATGATQYNVVQNNGKLAYQHVPHVHFHVIPKTTELEGLVLRLDERPPVKVSNDDLAATLVKMKERLSQ</sequence>
<accession>A0A8H6T4S3</accession>
<dbReference type="EMBL" id="JACAZE010000007">
    <property type="protein sequence ID" value="KAF7310845.1"/>
    <property type="molecule type" value="Genomic_DNA"/>
</dbReference>
<evidence type="ECO:0000256" key="2">
    <source>
        <dbReference type="PIRSR" id="PIRSR601310-3"/>
    </source>
</evidence>
<dbReference type="InterPro" id="IPR039384">
    <property type="entry name" value="HINT"/>
</dbReference>
<dbReference type="InterPro" id="IPR019808">
    <property type="entry name" value="Histidine_triad_CS"/>
</dbReference>
<keyword evidence="6" id="KW-1185">Reference proteome</keyword>
<reference evidence="5" key="1">
    <citation type="submission" date="2020-05" db="EMBL/GenBank/DDBJ databases">
        <title>Mycena genomes resolve the evolution of fungal bioluminescence.</title>
        <authorList>
            <person name="Tsai I.J."/>
        </authorList>
    </citation>
    <scope>NUCLEOTIDE SEQUENCE</scope>
    <source>
        <strain evidence="5">110903Hualien_Pintung</strain>
    </source>
</reference>
<evidence type="ECO:0000259" key="4">
    <source>
        <dbReference type="PROSITE" id="PS51084"/>
    </source>
</evidence>
<feature type="domain" description="HIT" evidence="4">
    <location>
        <begin position="10"/>
        <end position="113"/>
    </location>
</feature>
<dbReference type="InterPro" id="IPR036265">
    <property type="entry name" value="HIT-like_sf"/>
</dbReference>
<evidence type="ECO:0000256" key="1">
    <source>
        <dbReference type="PIRSR" id="PIRSR601310-1"/>
    </source>
</evidence>
<dbReference type="GO" id="GO:0003824">
    <property type="term" value="F:catalytic activity"/>
    <property type="evidence" value="ECO:0007669"/>
    <property type="project" value="InterPro"/>
</dbReference>
<dbReference type="CDD" id="cd01277">
    <property type="entry name" value="HINT_subgroup"/>
    <property type="match status" value="1"/>
</dbReference>
<dbReference type="Proteomes" id="UP000613580">
    <property type="component" value="Unassembled WGS sequence"/>
</dbReference>